<dbReference type="Proteomes" id="UP001178277">
    <property type="component" value="Unassembled WGS sequence"/>
</dbReference>
<evidence type="ECO:0000313" key="2">
    <source>
        <dbReference type="Proteomes" id="UP001178277"/>
    </source>
</evidence>
<protein>
    <submittedName>
        <fullName evidence="1">Uncharacterized protein</fullName>
    </submittedName>
</protein>
<accession>A0AA90NYU3</accession>
<dbReference type="EMBL" id="JAUUTP010000005">
    <property type="protein sequence ID" value="MDP1418236.1"/>
    <property type="molecule type" value="Genomic_DNA"/>
</dbReference>
<proteinExistence type="predicted"/>
<sequence>MANDLKPKNYSLDELLYNLLYDYQYRNNFLNDEFNELNLSADNLNHIKTIDKEELVATAATIVRNLMSGNIEHKGGLRTSFPGVFQALEILETDITLLMHKFLASKHFECYMELPYAGEGTCIEEAFYNYLSENKEFILAADNNHLLLKHEFLNAILSILTVNKYPFFRIDSDLVKNNGHIYYAYQTYSKEIAEALSGKKVASDSEKVIWLYAATERNLIRGPIHPSILEMVEIGGSREINRQQKFKQDQIDWILNLGLIKNDG</sequence>
<dbReference type="AlphaFoldDB" id="A0AA90NYU3"/>
<comment type="caution">
    <text evidence="1">The sequence shown here is derived from an EMBL/GenBank/DDBJ whole genome shotgun (WGS) entry which is preliminary data.</text>
</comment>
<reference evidence="1" key="1">
    <citation type="submission" date="2023-07" db="EMBL/GenBank/DDBJ databases">
        <title>Murine gut Bacillus species.</title>
        <authorList>
            <person name="Gutman E."/>
            <person name="Hashuel R."/>
            <person name="Litvak Y."/>
        </authorList>
    </citation>
    <scope>NUCLEOTIDE SEQUENCE</scope>
    <source>
        <strain evidence="1">RU283</strain>
    </source>
</reference>
<name>A0AA90NYU3_9BACI</name>
<gene>
    <name evidence="1" type="ORF">Q8G35_07415</name>
</gene>
<organism evidence="1 2">
    <name type="scientific">Peribacillus simplex</name>
    <dbReference type="NCBI Taxonomy" id="1478"/>
    <lineage>
        <taxon>Bacteria</taxon>
        <taxon>Bacillati</taxon>
        <taxon>Bacillota</taxon>
        <taxon>Bacilli</taxon>
        <taxon>Bacillales</taxon>
        <taxon>Bacillaceae</taxon>
        <taxon>Peribacillus</taxon>
    </lineage>
</organism>
<evidence type="ECO:0000313" key="1">
    <source>
        <dbReference type="EMBL" id="MDP1418236.1"/>
    </source>
</evidence>
<dbReference type="RefSeq" id="WP_305159633.1">
    <property type="nucleotide sequence ID" value="NZ_JAUUTP010000005.1"/>
</dbReference>